<dbReference type="RefSeq" id="WP_135548931.1">
    <property type="nucleotide sequence ID" value="NZ_SPQQ01000006.1"/>
</dbReference>
<dbReference type="InterPro" id="IPR039440">
    <property type="entry name" value="DUF3850"/>
</dbReference>
<evidence type="ECO:0000313" key="3">
    <source>
        <dbReference type="Proteomes" id="UP000298460"/>
    </source>
</evidence>
<comment type="caution">
    <text evidence="2">The sequence shown here is derived from an EMBL/GenBank/DDBJ whole genome shotgun (WGS) entry which is preliminary data.</text>
</comment>
<sequence>MVRLNPNVRKHYLKTHPEFFQDVKKRKKKFEIRFNDRDYQTGEILILQEFDPKTDDYTGASDITVLVTYSLSGSPFLPDGYICMSINVLDG</sequence>
<protein>
    <submittedName>
        <fullName evidence="2">DUF3850 domain-containing protein</fullName>
    </submittedName>
</protein>
<dbReference type="Proteomes" id="UP000298460">
    <property type="component" value="Unassembled WGS sequence"/>
</dbReference>
<proteinExistence type="predicted"/>
<organism evidence="2 3">
    <name type="scientific">Desulfosporosinus fructosivorans</name>
    <dbReference type="NCBI Taxonomy" id="2018669"/>
    <lineage>
        <taxon>Bacteria</taxon>
        <taxon>Bacillati</taxon>
        <taxon>Bacillota</taxon>
        <taxon>Clostridia</taxon>
        <taxon>Eubacteriales</taxon>
        <taxon>Desulfitobacteriaceae</taxon>
        <taxon>Desulfosporosinus</taxon>
    </lineage>
</organism>
<evidence type="ECO:0000313" key="2">
    <source>
        <dbReference type="EMBL" id="TGE36869.1"/>
    </source>
</evidence>
<dbReference type="AlphaFoldDB" id="A0A4Z0R301"/>
<dbReference type="Gene3D" id="2.30.130.30">
    <property type="entry name" value="Hypothetical protein"/>
    <property type="match status" value="1"/>
</dbReference>
<reference evidence="2 3" key="1">
    <citation type="submission" date="2019-03" db="EMBL/GenBank/DDBJ databases">
        <title>Draft Genome Sequence of Desulfosporosinus fructosivorans Strain 63.6F, Isolated from Marine Sediment in the Baltic Sea.</title>
        <authorList>
            <person name="Hausmann B."/>
            <person name="Vandieken V."/>
            <person name="Pjevac P."/>
            <person name="Schreck K."/>
            <person name="Herbold C.W."/>
            <person name="Loy A."/>
        </authorList>
    </citation>
    <scope>NUCLEOTIDE SEQUENCE [LARGE SCALE GENOMIC DNA]</scope>
    <source>
        <strain evidence="2 3">63.6F</strain>
    </source>
</reference>
<evidence type="ECO:0000259" key="1">
    <source>
        <dbReference type="Pfam" id="PF12961"/>
    </source>
</evidence>
<gene>
    <name evidence="2" type="ORF">E4K67_17370</name>
</gene>
<dbReference type="OrthoDB" id="1700487at2"/>
<dbReference type="EMBL" id="SPQQ01000006">
    <property type="protein sequence ID" value="TGE36869.1"/>
    <property type="molecule type" value="Genomic_DNA"/>
</dbReference>
<feature type="domain" description="DUF3850" evidence="1">
    <location>
        <begin position="11"/>
        <end position="86"/>
    </location>
</feature>
<name>A0A4Z0R301_9FIRM</name>
<accession>A0A4Z0R301</accession>
<keyword evidence="3" id="KW-1185">Reference proteome</keyword>
<dbReference type="InterPro" id="IPR015947">
    <property type="entry name" value="PUA-like_sf"/>
</dbReference>
<dbReference type="Pfam" id="PF12961">
    <property type="entry name" value="DUF3850"/>
    <property type="match status" value="1"/>
</dbReference>
<dbReference type="SUPFAM" id="SSF88697">
    <property type="entry name" value="PUA domain-like"/>
    <property type="match status" value="1"/>
</dbReference>